<feature type="transmembrane region" description="Helical" evidence="1">
    <location>
        <begin position="40"/>
        <end position="58"/>
    </location>
</feature>
<dbReference type="EMBL" id="LQQU01000024">
    <property type="protein sequence ID" value="KZE31485.1"/>
    <property type="molecule type" value="Genomic_DNA"/>
</dbReference>
<keyword evidence="1" id="KW-0812">Transmembrane</keyword>
<feature type="transmembrane region" description="Helical" evidence="1">
    <location>
        <begin position="206"/>
        <end position="226"/>
    </location>
</feature>
<dbReference type="Pfam" id="PF09955">
    <property type="entry name" value="DUF2189"/>
    <property type="match status" value="1"/>
</dbReference>
<gene>
    <name evidence="2" type="ORF">AVW16_11980</name>
</gene>
<dbReference type="AlphaFoldDB" id="A0A163CCV9"/>
<evidence type="ECO:0000313" key="3">
    <source>
        <dbReference type="Proteomes" id="UP000076625"/>
    </source>
</evidence>
<dbReference type="STRING" id="1452487.AVW16_11980"/>
<keyword evidence="1" id="KW-1133">Transmembrane helix</keyword>
<protein>
    <recommendedName>
        <fullName evidence="4">DUF2189 domain-containing protein</fullName>
    </recommendedName>
</protein>
<proteinExistence type="predicted"/>
<sequence>MDITHLPSHDHPVVRHVTPAHTLQWLKMGYKDFKRAPADCAFYGVIFVVMGFFLAFYFDRAPQYVITFSTIFLLVGPFLAIGLYDVARQLEVFGGRRVDLVHTMTAWRVNIPAFTLYAALLTVLVFAWFRISLLIFALFFEGPLPTLEQIVASAFTLENAGFLIAYFGTGFFFALLVFAVSAVSIPMMLDKEIDTISAMVTSLEAVYKNILTMAVWAAIIVAMTVIGFLTYYVGLLFLIPLVALATWHAYRDMIVFEPDQ</sequence>
<organism evidence="2 3">
    <name type="scientific">Crenobacter luteus</name>
    <dbReference type="NCBI Taxonomy" id="1452487"/>
    <lineage>
        <taxon>Bacteria</taxon>
        <taxon>Pseudomonadati</taxon>
        <taxon>Pseudomonadota</taxon>
        <taxon>Betaproteobacteria</taxon>
        <taxon>Neisseriales</taxon>
        <taxon>Neisseriaceae</taxon>
        <taxon>Crenobacter</taxon>
    </lineage>
</organism>
<dbReference type="InterPro" id="IPR018692">
    <property type="entry name" value="DUF2189"/>
</dbReference>
<evidence type="ECO:0008006" key="4">
    <source>
        <dbReference type="Google" id="ProtNLM"/>
    </source>
</evidence>
<comment type="caution">
    <text evidence="2">The sequence shown here is derived from an EMBL/GenBank/DDBJ whole genome shotgun (WGS) entry which is preliminary data.</text>
</comment>
<reference evidence="3" key="1">
    <citation type="submission" date="2016-01" db="EMBL/GenBank/DDBJ databases">
        <title>Draft genome of Chromobacterium sp. F49.</title>
        <authorList>
            <person name="Hong K.W."/>
        </authorList>
    </citation>
    <scope>NUCLEOTIDE SEQUENCE [LARGE SCALE GENOMIC DNA]</scope>
    <source>
        <strain evidence="3">CN10</strain>
    </source>
</reference>
<feature type="transmembrane region" description="Helical" evidence="1">
    <location>
        <begin position="160"/>
        <end position="185"/>
    </location>
</feature>
<feature type="transmembrane region" description="Helical" evidence="1">
    <location>
        <begin position="114"/>
        <end position="140"/>
    </location>
</feature>
<dbReference type="RefSeq" id="WP_066612798.1">
    <property type="nucleotide sequence ID" value="NZ_LQQU01000024.1"/>
</dbReference>
<keyword evidence="1" id="KW-0472">Membrane</keyword>
<accession>A0A163CCV9</accession>
<keyword evidence="3" id="KW-1185">Reference proteome</keyword>
<feature type="transmembrane region" description="Helical" evidence="1">
    <location>
        <begin position="64"/>
        <end position="87"/>
    </location>
</feature>
<feature type="transmembrane region" description="Helical" evidence="1">
    <location>
        <begin position="232"/>
        <end position="250"/>
    </location>
</feature>
<name>A0A163CCV9_9NEIS</name>
<evidence type="ECO:0000256" key="1">
    <source>
        <dbReference type="SAM" id="Phobius"/>
    </source>
</evidence>
<dbReference type="OrthoDB" id="5621705at2"/>
<dbReference type="Proteomes" id="UP000076625">
    <property type="component" value="Unassembled WGS sequence"/>
</dbReference>
<evidence type="ECO:0000313" key="2">
    <source>
        <dbReference type="EMBL" id="KZE31485.1"/>
    </source>
</evidence>